<keyword evidence="2" id="KW-1185">Reference proteome</keyword>
<feature type="non-terminal residue" evidence="1">
    <location>
        <position position="1"/>
    </location>
</feature>
<organism evidence="1 2">
    <name type="scientific">Trichinella pseudospiralis</name>
    <name type="common">Parasitic roundworm</name>
    <dbReference type="NCBI Taxonomy" id="6337"/>
    <lineage>
        <taxon>Eukaryota</taxon>
        <taxon>Metazoa</taxon>
        <taxon>Ecdysozoa</taxon>
        <taxon>Nematoda</taxon>
        <taxon>Enoplea</taxon>
        <taxon>Dorylaimia</taxon>
        <taxon>Trichinellida</taxon>
        <taxon>Trichinellidae</taxon>
        <taxon>Trichinella</taxon>
    </lineage>
</organism>
<dbReference type="EMBL" id="JYDS01000229">
    <property type="protein sequence ID" value="KRZ20774.1"/>
    <property type="molecule type" value="Genomic_DNA"/>
</dbReference>
<comment type="caution">
    <text evidence="1">The sequence shown here is derived from an EMBL/GenBank/DDBJ whole genome shotgun (WGS) entry which is preliminary data.</text>
</comment>
<evidence type="ECO:0000313" key="2">
    <source>
        <dbReference type="Proteomes" id="UP000054805"/>
    </source>
</evidence>
<gene>
    <name evidence="1" type="ORF">T4B_10017</name>
</gene>
<proteinExistence type="predicted"/>
<accession>A0A0V1ID79</accession>
<protein>
    <submittedName>
        <fullName evidence="1">Uncharacterized protein</fullName>
    </submittedName>
</protein>
<dbReference type="AlphaFoldDB" id="A0A0V1ID79"/>
<evidence type="ECO:0000313" key="1">
    <source>
        <dbReference type="EMBL" id="KRZ20774.1"/>
    </source>
</evidence>
<name>A0A0V1ID79_TRIPS</name>
<dbReference type="Proteomes" id="UP000054805">
    <property type="component" value="Unassembled WGS sequence"/>
</dbReference>
<reference evidence="1 2" key="1">
    <citation type="submission" date="2015-01" db="EMBL/GenBank/DDBJ databases">
        <title>Evolution of Trichinella species and genotypes.</title>
        <authorList>
            <person name="Korhonen P.K."/>
            <person name="Edoardo P."/>
            <person name="Giuseppe L.R."/>
            <person name="Gasser R.B."/>
        </authorList>
    </citation>
    <scope>NUCLEOTIDE SEQUENCE [LARGE SCALE GENOMIC DNA]</scope>
    <source>
        <strain evidence="1">ISS588</strain>
    </source>
</reference>
<sequence length="122" mass="13747">LNSNSLVEHLLFKVSRYRSTLNGQLEDRLSHFMKFSFLKKVILSQACQPPEAQLGKSVRRNLAPGCWESCLLLPGSTLFRNRKQTSPDQVGRQVLPLWNGALQISGYIPGQIFPNSQTIYDG</sequence>